<evidence type="ECO:0000313" key="4">
    <source>
        <dbReference type="EMBL" id="CAB3259671.1"/>
    </source>
</evidence>
<gene>
    <name evidence="4" type="ORF">APLA_LOCUS16654</name>
</gene>
<feature type="domain" description="Collagenase NC10/endostatin" evidence="2">
    <location>
        <begin position="203"/>
        <end position="367"/>
    </location>
</feature>
<feature type="compositionally biased region" description="Basic and acidic residues" evidence="1">
    <location>
        <begin position="7"/>
        <end position="16"/>
    </location>
</feature>
<proteinExistence type="predicted"/>
<dbReference type="InterPro" id="IPR016186">
    <property type="entry name" value="C-type_lectin-like/link_sf"/>
</dbReference>
<dbReference type="SUPFAM" id="SSF56436">
    <property type="entry name" value="C-type lectin-like"/>
    <property type="match status" value="1"/>
</dbReference>
<dbReference type="Pfam" id="PF06482">
    <property type="entry name" value="Endostatin"/>
    <property type="match status" value="1"/>
</dbReference>
<dbReference type="InterPro" id="IPR045463">
    <property type="entry name" value="XV/XVIII_trimerization_dom"/>
</dbReference>
<evidence type="ECO:0000259" key="3">
    <source>
        <dbReference type="Pfam" id="PF20010"/>
    </source>
</evidence>
<evidence type="ECO:0000313" key="5">
    <source>
        <dbReference type="Proteomes" id="UP000494256"/>
    </source>
</evidence>
<reference evidence="4 5" key="1">
    <citation type="submission" date="2020-04" db="EMBL/GenBank/DDBJ databases">
        <authorList>
            <person name="Wallbank WR R."/>
            <person name="Pardo Diaz C."/>
            <person name="Kozak K."/>
            <person name="Martin S."/>
            <person name="Jiggins C."/>
            <person name="Moest M."/>
            <person name="Warren A I."/>
            <person name="Byers J.R.P. K."/>
            <person name="Montejo-Kovacevich G."/>
            <person name="Yen C E."/>
        </authorList>
    </citation>
    <scope>NUCLEOTIDE SEQUENCE [LARGE SCALE GENOMIC DNA]</scope>
</reference>
<evidence type="ECO:0008006" key="6">
    <source>
        <dbReference type="Google" id="ProtNLM"/>
    </source>
</evidence>
<protein>
    <recommendedName>
        <fullName evidence="6">Collagen alpha-1(XV) chain</fullName>
    </recommendedName>
</protein>
<dbReference type="PANTHER" id="PTHR24023">
    <property type="entry name" value="COLLAGEN ALPHA"/>
    <property type="match status" value="1"/>
</dbReference>
<dbReference type="Gene3D" id="3.10.100.10">
    <property type="entry name" value="Mannose-Binding Protein A, subunit A"/>
    <property type="match status" value="1"/>
</dbReference>
<feature type="compositionally biased region" description="Pro residues" evidence="1">
    <location>
        <begin position="46"/>
        <end position="61"/>
    </location>
</feature>
<evidence type="ECO:0000256" key="1">
    <source>
        <dbReference type="SAM" id="MobiDB-lite"/>
    </source>
</evidence>
<organism evidence="4 5">
    <name type="scientific">Arctia plantaginis</name>
    <name type="common">Wood tiger moth</name>
    <name type="synonym">Phalaena plantaginis</name>
    <dbReference type="NCBI Taxonomy" id="874455"/>
    <lineage>
        <taxon>Eukaryota</taxon>
        <taxon>Metazoa</taxon>
        <taxon>Ecdysozoa</taxon>
        <taxon>Arthropoda</taxon>
        <taxon>Hexapoda</taxon>
        <taxon>Insecta</taxon>
        <taxon>Pterygota</taxon>
        <taxon>Neoptera</taxon>
        <taxon>Endopterygota</taxon>
        <taxon>Lepidoptera</taxon>
        <taxon>Glossata</taxon>
        <taxon>Ditrysia</taxon>
        <taxon>Noctuoidea</taxon>
        <taxon>Erebidae</taxon>
        <taxon>Arctiinae</taxon>
        <taxon>Arctia</taxon>
    </lineage>
</organism>
<sequence>MSGFRLFKGEKGERGFDGLPGLPGATGPAGPPGPSGALSEAIQYLPGPPGPPGSPGPPGPPGVSIVGPKGEPGFSHYEEYPVHGSPKIYGRPRPTHAHSGAGQAEGTSKSVPSAAVYQTTEEMLKLASSNPVGALAYVVEEQALFVKINSGWQYVLLGSLVTQAAPAPATPSPPPPPMPAASLVHVPPISNYVENTPVVGPSIHLAALNEPLSGSMHGIRRADYACYRQGRRAGFRGTFRALLTSKIQNLNSIVRYSDRHLPVVNTYGEMLFRSFSDMFHGNDALSPEARIYSFDGRNIMTDPHWPQKVIWHGSRTNGERALDAYCNEWQNGDPTNRGLASSLQGHKMLAQERYPCSNHFAVLCIEVASELHPRRKREVARTNATGVLDDEDYLYNAEEYQQLLNEIFAQPFREN</sequence>
<comment type="caution">
    <text evidence="4">The sequence shown here is derived from an EMBL/GenBank/DDBJ whole genome shotgun (WGS) entry which is preliminary data.</text>
</comment>
<dbReference type="GO" id="GO:0005615">
    <property type="term" value="C:extracellular space"/>
    <property type="evidence" value="ECO:0007669"/>
    <property type="project" value="TreeGrafter"/>
</dbReference>
<dbReference type="Pfam" id="PF20010">
    <property type="entry name" value="Collagen_trimer"/>
    <property type="match status" value="1"/>
</dbReference>
<dbReference type="InterPro" id="IPR010515">
    <property type="entry name" value="Collagenase_NC10/endostatin"/>
</dbReference>
<dbReference type="GO" id="GO:0031012">
    <property type="term" value="C:extracellular matrix"/>
    <property type="evidence" value="ECO:0007669"/>
    <property type="project" value="TreeGrafter"/>
</dbReference>
<dbReference type="Gene3D" id="1.20.5.320">
    <property type="entry name" value="6-Phosphogluconate Dehydrogenase, domain 3"/>
    <property type="match status" value="1"/>
</dbReference>
<evidence type="ECO:0000259" key="2">
    <source>
        <dbReference type="Pfam" id="PF06482"/>
    </source>
</evidence>
<dbReference type="PANTHER" id="PTHR24023:SF1082">
    <property type="entry name" value="COLLAGEN TRIPLE HELIX REPEAT"/>
    <property type="match status" value="1"/>
</dbReference>
<dbReference type="InterPro" id="IPR050149">
    <property type="entry name" value="Collagen_superfamily"/>
</dbReference>
<dbReference type="Proteomes" id="UP000494256">
    <property type="component" value="Unassembled WGS sequence"/>
</dbReference>
<feature type="region of interest" description="Disordered" evidence="1">
    <location>
        <begin position="1"/>
        <end position="111"/>
    </location>
</feature>
<feature type="compositionally biased region" description="Low complexity" evidence="1">
    <location>
        <begin position="19"/>
        <end position="28"/>
    </location>
</feature>
<name>A0A8S1BLY9_ARCPL</name>
<dbReference type="EMBL" id="CADEBD010000745">
    <property type="protein sequence ID" value="CAB3259671.1"/>
    <property type="molecule type" value="Genomic_DNA"/>
</dbReference>
<accession>A0A8S1BLY9</accession>
<feature type="domain" description="Collagen type XV/XVIII trimerization" evidence="3">
    <location>
        <begin position="114"/>
        <end position="161"/>
    </location>
</feature>
<dbReference type="Gene3D" id="3.40.1620.70">
    <property type="match status" value="1"/>
</dbReference>
<dbReference type="AlphaFoldDB" id="A0A8S1BLY9"/>
<dbReference type="InterPro" id="IPR016187">
    <property type="entry name" value="CTDL_fold"/>
</dbReference>
<dbReference type="OrthoDB" id="1844at2759"/>